<reference evidence="1" key="2">
    <citation type="journal article" date="2015" name="Data Brief">
        <title>Shoot transcriptome of the giant reed, Arundo donax.</title>
        <authorList>
            <person name="Barrero R.A."/>
            <person name="Guerrero F.D."/>
            <person name="Moolhuijzen P."/>
            <person name="Goolsby J.A."/>
            <person name="Tidwell J."/>
            <person name="Bellgard S.E."/>
            <person name="Bellgard M.I."/>
        </authorList>
    </citation>
    <scope>NUCLEOTIDE SEQUENCE</scope>
    <source>
        <tissue evidence="1">Shoot tissue taken approximately 20 cm above the soil surface</tissue>
    </source>
</reference>
<protein>
    <submittedName>
        <fullName evidence="1">Uncharacterized protein</fullName>
    </submittedName>
</protein>
<sequence>MTKNLLGGGQRYVKKQLFYSYAQKNRRCFLQKEQQEVPVMSLFYVNHWFIKKQNGRNNNHL</sequence>
<accession>A0A0A8XYD4</accession>
<name>A0A0A8XYD4_ARUDO</name>
<evidence type="ECO:0000313" key="1">
    <source>
        <dbReference type="EMBL" id="JAD17645.1"/>
    </source>
</evidence>
<dbReference type="AlphaFoldDB" id="A0A0A8XYD4"/>
<dbReference type="EMBL" id="GBRH01280250">
    <property type="protein sequence ID" value="JAD17645.1"/>
    <property type="molecule type" value="Transcribed_RNA"/>
</dbReference>
<organism evidence="1">
    <name type="scientific">Arundo donax</name>
    <name type="common">Giant reed</name>
    <name type="synonym">Donax arundinaceus</name>
    <dbReference type="NCBI Taxonomy" id="35708"/>
    <lineage>
        <taxon>Eukaryota</taxon>
        <taxon>Viridiplantae</taxon>
        <taxon>Streptophyta</taxon>
        <taxon>Embryophyta</taxon>
        <taxon>Tracheophyta</taxon>
        <taxon>Spermatophyta</taxon>
        <taxon>Magnoliopsida</taxon>
        <taxon>Liliopsida</taxon>
        <taxon>Poales</taxon>
        <taxon>Poaceae</taxon>
        <taxon>PACMAD clade</taxon>
        <taxon>Arundinoideae</taxon>
        <taxon>Arundineae</taxon>
        <taxon>Arundo</taxon>
    </lineage>
</organism>
<proteinExistence type="predicted"/>
<reference evidence="1" key="1">
    <citation type="submission" date="2014-09" db="EMBL/GenBank/DDBJ databases">
        <authorList>
            <person name="Magalhaes I.L.F."/>
            <person name="Oliveira U."/>
            <person name="Santos F.R."/>
            <person name="Vidigal T.H.D.A."/>
            <person name="Brescovit A.D."/>
            <person name="Santos A.J."/>
        </authorList>
    </citation>
    <scope>NUCLEOTIDE SEQUENCE</scope>
    <source>
        <tissue evidence="1">Shoot tissue taken approximately 20 cm above the soil surface</tissue>
    </source>
</reference>